<sequence>MKFIVSVLVIFLFIYQVKGHFDDDEDHEIERRSADGHHHKGHGGGHGGGYGHHKGHGGGHGGYGHIKGMEVVMVTKDTEVVMVEVMGTKDMEVAMAMVMVEAMDIIKYTTNKCLVIK</sequence>
<dbReference type="AlphaFoldDB" id="A0A7R8CPT1"/>
<name>A0A7R8CPT1_LEPSM</name>
<organism evidence="1 2">
    <name type="scientific">Lepeophtheirus salmonis</name>
    <name type="common">Salmon louse</name>
    <name type="synonym">Caligus salmonis</name>
    <dbReference type="NCBI Taxonomy" id="72036"/>
    <lineage>
        <taxon>Eukaryota</taxon>
        <taxon>Metazoa</taxon>
        <taxon>Ecdysozoa</taxon>
        <taxon>Arthropoda</taxon>
        <taxon>Crustacea</taxon>
        <taxon>Multicrustacea</taxon>
        <taxon>Hexanauplia</taxon>
        <taxon>Copepoda</taxon>
        <taxon>Siphonostomatoida</taxon>
        <taxon>Caligidae</taxon>
        <taxon>Lepeophtheirus</taxon>
    </lineage>
</organism>
<accession>A0A7R8CPT1</accession>
<gene>
    <name evidence="1" type="ORF">LSAA_7228</name>
</gene>
<reference evidence="1" key="1">
    <citation type="submission" date="2021-02" db="EMBL/GenBank/DDBJ databases">
        <authorList>
            <person name="Bekaert M."/>
        </authorList>
    </citation>
    <scope>NUCLEOTIDE SEQUENCE</scope>
    <source>
        <strain evidence="1">IoA-00</strain>
    </source>
</reference>
<protein>
    <submittedName>
        <fullName evidence="1">(salmon louse) hypothetical protein</fullName>
    </submittedName>
</protein>
<dbReference type="EMBL" id="HG994582">
    <property type="protein sequence ID" value="CAF2888690.1"/>
    <property type="molecule type" value="Genomic_DNA"/>
</dbReference>
<keyword evidence="2" id="KW-1185">Reference proteome</keyword>
<proteinExistence type="predicted"/>
<dbReference type="Proteomes" id="UP000675881">
    <property type="component" value="Chromosome 3"/>
</dbReference>
<evidence type="ECO:0000313" key="2">
    <source>
        <dbReference type="Proteomes" id="UP000675881"/>
    </source>
</evidence>
<evidence type="ECO:0000313" key="1">
    <source>
        <dbReference type="EMBL" id="CAF2888690.1"/>
    </source>
</evidence>